<name>A0A914CF88_9BILA</name>
<evidence type="ECO:0000313" key="1">
    <source>
        <dbReference type="Proteomes" id="UP000887540"/>
    </source>
</evidence>
<sequence length="83" mass="9638">MWASVTCFIFLTFHHVWHVPTVEFLAVLLCIGSDPFIYMGFNKDIRNDFIEIIHGIIKAVREKLNRSRIVPTHQMPAVNIPTM</sequence>
<dbReference type="Proteomes" id="UP000887540">
    <property type="component" value="Unplaced"/>
</dbReference>
<evidence type="ECO:0000313" key="2">
    <source>
        <dbReference type="WBParaSite" id="ACRNAN_scaffold1025.g9441.t1"/>
    </source>
</evidence>
<accession>A0A914CF88</accession>
<dbReference type="WBParaSite" id="ACRNAN_scaffold1025.g9441.t1">
    <property type="protein sequence ID" value="ACRNAN_scaffold1025.g9441.t1"/>
    <property type="gene ID" value="ACRNAN_scaffold1025.g9441"/>
</dbReference>
<protein>
    <submittedName>
        <fullName evidence="2">Uncharacterized protein</fullName>
    </submittedName>
</protein>
<keyword evidence="1" id="KW-1185">Reference proteome</keyword>
<reference evidence="2" key="1">
    <citation type="submission" date="2022-11" db="UniProtKB">
        <authorList>
            <consortium name="WormBaseParasite"/>
        </authorList>
    </citation>
    <scope>IDENTIFICATION</scope>
</reference>
<proteinExistence type="predicted"/>
<dbReference type="AlphaFoldDB" id="A0A914CF88"/>
<organism evidence="1 2">
    <name type="scientific">Acrobeloides nanus</name>
    <dbReference type="NCBI Taxonomy" id="290746"/>
    <lineage>
        <taxon>Eukaryota</taxon>
        <taxon>Metazoa</taxon>
        <taxon>Ecdysozoa</taxon>
        <taxon>Nematoda</taxon>
        <taxon>Chromadorea</taxon>
        <taxon>Rhabditida</taxon>
        <taxon>Tylenchina</taxon>
        <taxon>Cephalobomorpha</taxon>
        <taxon>Cephaloboidea</taxon>
        <taxon>Cephalobidae</taxon>
        <taxon>Acrobeloides</taxon>
    </lineage>
</organism>